<dbReference type="PRINTS" id="PR00455">
    <property type="entry name" value="HTHTETR"/>
</dbReference>
<feature type="domain" description="HTH tetR-type" evidence="3">
    <location>
        <begin position="14"/>
        <end position="74"/>
    </location>
</feature>
<comment type="caution">
    <text evidence="4">The sequence shown here is derived from an EMBL/GenBank/DDBJ whole genome shotgun (WGS) entry which is preliminary data.</text>
</comment>
<evidence type="ECO:0000259" key="3">
    <source>
        <dbReference type="PROSITE" id="PS50977"/>
    </source>
</evidence>
<gene>
    <name evidence="4" type="ORF">SAMN06295909_3689</name>
</gene>
<name>A0ABY1RIG4_9MICO</name>
<feature type="DNA-binding region" description="H-T-H motif" evidence="2">
    <location>
        <begin position="37"/>
        <end position="56"/>
    </location>
</feature>
<evidence type="ECO:0000313" key="5">
    <source>
        <dbReference type="Proteomes" id="UP000194464"/>
    </source>
</evidence>
<evidence type="ECO:0000313" key="4">
    <source>
        <dbReference type="EMBL" id="SMQ75195.1"/>
    </source>
</evidence>
<evidence type="ECO:0000256" key="2">
    <source>
        <dbReference type="PROSITE-ProRule" id="PRU00335"/>
    </source>
</evidence>
<dbReference type="InterPro" id="IPR039536">
    <property type="entry name" value="TetR_C_Proteobacteria"/>
</dbReference>
<organism evidence="4 5">
    <name type="scientific">Plantibacter elymi</name>
    <name type="common">nom. nud.</name>
    <dbReference type="NCBI Taxonomy" id="199708"/>
    <lineage>
        <taxon>Bacteria</taxon>
        <taxon>Bacillati</taxon>
        <taxon>Actinomycetota</taxon>
        <taxon>Actinomycetes</taxon>
        <taxon>Micrococcales</taxon>
        <taxon>Microbacteriaceae</taxon>
        <taxon>Plantibacter</taxon>
    </lineage>
</organism>
<dbReference type="InterPro" id="IPR050109">
    <property type="entry name" value="HTH-type_TetR-like_transc_reg"/>
</dbReference>
<dbReference type="InterPro" id="IPR001647">
    <property type="entry name" value="HTH_TetR"/>
</dbReference>
<dbReference type="PANTHER" id="PTHR30055:SF146">
    <property type="entry name" value="HTH-TYPE TRANSCRIPTIONAL DUAL REGULATOR CECR"/>
    <property type="match status" value="1"/>
</dbReference>
<dbReference type="Pfam" id="PF00440">
    <property type="entry name" value="TetR_N"/>
    <property type="match status" value="1"/>
</dbReference>
<sequence>MESRRGRPTAAERDRRRDAILDAAIRRFTEHGFGGTTIEAIAADAGVTKRTIYTWFGDLAGVLTAAVERQHGYLLAADEPGSEAEPLEDAATRLVLALHADVSVALHRLVIAESPRFPEVAAGFYAAGPARSIAFLAGHVGERAEQLYTLLLGEPHRRRLLGLSAAPAPAEARTHARECLTLVVDEESTHPATLSGRA</sequence>
<evidence type="ECO:0000256" key="1">
    <source>
        <dbReference type="ARBA" id="ARBA00023125"/>
    </source>
</evidence>
<accession>A0ABY1RIG4</accession>
<keyword evidence="5" id="KW-1185">Reference proteome</keyword>
<dbReference type="PANTHER" id="PTHR30055">
    <property type="entry name" value="HTH-TYPE TRANSCRIPTIONAL REGULATOR RUTR"/>
    <property type="match status" value="1"/>
</dbReference>
<dbReference type="PROSITE" id="PS50977">
    <property type="entry name" value="HTH_TETR_2"/>
    <property type="match status" value="1"/>
</dbReference>
<dbReference type="Gene3D" id="1.10.357.10">
    <property type="entry name" value="Tetracycline Repressor, domain 2"/>
    <property type="match status" value="1"/>
</dbReference>
<dbReference type="Pfam" id="PF14246">
    <property type="entry name" value="TetR_C_7"/>
    <property type="match status" value="1"/>
</dbReference>
<dbReference type="SUPFAM" id="SSF46689">
    <property type="entry name" value="Homeodomain-like"/>
    <property type="match status" value="1"/>
</dbReference>
<dbReference type="RefSeq" id="WP_086475241.1">
    <property type="nucleotide sequence ID" value="NZ_FXWJ01000006.1"/>
</dbReference>
<dbReference type="InterPro" id="IPR009057">
    <property type="entry name" value="Homeodomain-like_sf"/>
</dbReference>
<protein>
    <submittedName>
        <fullName evidence="4">Transcriptional regulator, TetR family</fullName>
    </submittedName>
</protein>
<reference evidence="4 5" key="1">
    <citation type="submission" date="2017-04" db="EMBL/GenBank/DDBJ databases">
        <authorList>
            <person name="Varghese N."/>
            <person name="Submissions S."/>
        </authorList>
    </citation>
    <scope>NUCLEOTIDE SEQUENCE [LARGE SCALE GENOMIC DNA]</scope>
    <source>
        <strain evidence="4 5">VKM Ac-1784</strain>
    </source>
</reference>
<dbReference type="EMBL" id="FXWJ01000006">
    <property type="protein sequence ID" value="SMQ75195.1"/>
    <property type="molecule type" value="Genomic_DNA"/>
</dbReference>
<keyword evidence="1 2" id="KW-0238">DNA-binding</keyword>
<proteinExistence type="predicted"/>
<dbReference type="Proteomes" id="UP000194464">
    <property type="component" value="Unassembled WGS sequence"/>
</dbReference>